<dbReference type="InterPro" id="IPR038720">
    <property type="entry name" value="YprB_RNase_H-like_dom"/>
</dbReference>
<dbReference type="InterPro" id="IPR012337">
    <property type="entry name" value="RNaseH-like_sf"/>
</dbReference>
<evidence type="ECO:0000313" key="2">
    <source>
        <dbReference type="EMBL" id="APB33823.1"/>
    </source>
</evidence>
<dbReference type="STRING" id="1188229.GlitD10_1500"/>
<accession>A0A1J0AD36</accession>
<dbReference type="SUPFAM" id="SSF53098">
    <property type="entry name" value="Ribonuclease H-like"/>
    <property type="match status" value="1"/>
</dbReference>
<dbReference type="Pfam" id="PF13482">
    <property type="entry name" value="RNase_H_2"/>
    <property type="match status" value="1"/>
</dbReference>
<gene>
    <name evidence="2" type="ORF">GlitD10_1500</name>
</gene>
<reference evidence="2 3" key="1">
    <citation type="submission" date="2016-10" db="EMBL/GenBank/DDBJ databases">
        <title>Description of Gloeomargarita lithophora gen. nov., sp. nov., a thylakoid-bearing basal-branching cyanobacterium with intracellular carbonates, and proposal for Gloeomargaritales ord. nov.</title>
        <authorList>
            <person name="Moreira D."/>
            <person name="Tavera R."/>
            <person name="Benzerara K."/>
            <person name="Skouri-Panet F."/>
            <person name="Couradeau E."/>
            <person name="Gerard E."/>
            <person name="Loussert C."/>
            <person name="Novelo E."/>
            <person name="Zivanovic Y."/>
            <person name="Lopez-Garcia P."/>
        </authorList>
    </citation>
    <scope>NUCLEOTIDE SEQUENCE [LARGE SCALE GENOMIC DNA]</scope>
    <source>
        <strain evidence="2 3">D10</strain>
    </source>
</reference>
<sequence length="476" mass="55172">MSAKPVLVTEHLFYYHRCSRRSFLDHRQAVVPQPERSRHREQVTSRWPGQCPHYQPPDWDTGFQATCEMMRQGVPAIHQGVLQVITPAAVLVGRPDLLIREPGTSRWGDWHYRPLEIRLGQRPKPEYQAVAAFHSWLLAQMQEVWPRWGELALPGPRFLRVNLEQALPPMHQMLAACLDTLKQKDAPEVFISRSRCQLCPWLDYCSTVAKQKHHLSLVPGVTLKRYEELQNLGFNRIDDLAQADPLLIYNRTSLGVNTSNKLVRQAQAIAQQKALAVAPISRLPQAQVGYFFDIEADPYLDCVYLHGVLLVTPQEQKFYSLVAEQVSQEGRIWQELLTLLERHPQAPIYHFCPFEPQTIQRLGQKYGTTPARIQTIRQRCVDLHTRLVRSVVLPVENYTLKAIARWLGFGWQHPRADGAQCTQWYNQWLQTQDHSYLQALQRYNQDDCYATYHLYCWLVDFMRHQQATPAVSRSTG</sequence>
<dbReference type="InterPro" id="IPR019993">
    <property type="entry name" value="RecB_nuclease_TM0106_put"/>
</dbReference>
<proteinExistence type="predicted"/>
<dbReference type="NCBIfam" id="TIGR03491">
    <property type="entry name" value="TM0106 family RecB-like putative nuclease"/>
    <property type="match status" value="1"/>
</dbReference>
<feature type="domain" description="YprB ribonuclease H-like" evidence="1">
    <location>
        <begin position="291"/>
        <end position="458"/>
    </location>
</feature>
<protein>
    <submittedName>
        <fullName evidence="2">Nuclease (RecB family)</fullName>
    </submittedName>
</protein>
<dbReference type="RefSeq" id="WP_071454348.1">
    <property type="nucleotide sequence ID" value="NZ_CP017675.1"/>
</dbReference>
<dbReference type="KEGG" id="glt:GlitD10_1500"/>
<organism evidence="2 3">
    <name type="scientific">Gloeomargarita lithophora Alchichica-D10</name>
    <dbReference type="NCBI Taxonomy" id="1188229"/>
    <lineage>
        <taxon>Bacteria</taxon>
        <taxon>Bacillati</taxon>
        <taxon>Cyanobacteriota</taxon>
        <taxon>Cyanophyceae</taxon>
        <taxon>Gloeomargaritales</taxon>
        <taxon>Gloeomargaritaceae</taxon>
        <taxon>Gloeomargarita</taxon>
    </lineage>
</organism>
<dbReference type="Proteomes" id="UP000180235">
    <property type="component" value="Chromosome"/>
</dbReference>
<dbReference type="EMBL" id="CP017675">
    <property type="protein sequence ID" value="APB33823.1"/>
    <property type="molecule type" value="Genomic_DNA"/>
</dbReference>
<evidence type="ECO:0000259" key="1">
    <source>
        <dbReference type="Pfam" id="PF13482"/>
    </source>
</evidence>
<dbReference type="OrthoDB" id="9757917at2"/>
<keyword evidence="3" id="KW-1185">Reference proteome</keyword>
<dbReference type="AlphaFoldDB" id="A0A1J0AD36"/>
<name>A0A1J0AD36_9CYAN</name>
<evidence type="ECO:0000313" key="3">
    <source>
        <dbReference type="Proteomes" id="UP000180235"/>
    </source>
</evidence>